<dbReference type="GO" id="GO:0007165">
    <property type="term" value="P:signal transduction"/>
    <property type="evidence" value="ECO:0007669"/>
    <property type="project" value="InterPro"/>
</dbReference>
<comment type="caution">
    <text evidence="9">The sequence shown here is derived from an EMBL/GenBank/DDBJ whole genome shotgun (WGS) entry which is preliminary data.</text>
</comment>
<organism evidence="9 10">
    <name type="scientific">Magnetospirillum aberrantis SpK</name>
    <dbReference type="NCBI Taxonomy" id="908842"/>
    <lineage>
        <taxon>Bacteria</taxon>
        <taxon>Pseudomonadati</taxon>
        <taxon>Pseudomonadota</taxon>
        <taxon>Alphaproteobacteria</taxon>
        <taxon>Rhodospirillales</taxon>
        <taxon>Rhodospirillaceae</taxon>
        <taxon>Magnetospirillum</taxon>
    </lineage>
</organism>
<name>A0A7C9QRK0_9PROT</name>
<dbReference type="PROSITE" id="PS50885">
    <property type="entry name" value="HAMP"/>
    <property type="match status" value="1"/>
</dbReference>
<dbReference type="PROSITE" id="PS50850">
    <property type="entry name" value="MFS"/>
    <property type="match status" value="1"/>
</dbReference>
<feature type="domain" description="Major facilitator superfamily (MFS) profile" evidence="7">
    <location>
        <begin position="294"/>
        <end position="686"/>
    </location>
</feature>
<reference evidence="9 10" key="1">
    <citation type="submission" date="2020-02" db="EMBL/GenBank/DDBJ databases">
        <authorList>
            <person name="Dziuba M."/>
            <person name="Kuznetsov B."/>
            <person name="Mardanov A."/>
            <person name="Ravin N."/>
            <person name="Grouzdev D."/>
        </authorList>
    </citation>
    <scope>NUCLEOTIDE SEQUENCE [LARGE SCALE GENOMIC DNA]</scope>
    <source>
        <strain evidence="9 10">SpK</strain>
    </source>
</reference>
<keyword evidence="4 6" id="KW-1133">Transmembrane helix</keyword>
<dbReference type="SUPFAM" id="SSF103473">
    <property type="entry name" value="MFS general substrate transporter"/>
    <property type="match status" value="1"/>
</dbReference>
<dbReference type="EMBL" id="JAAIYP010000007">
    <property type="protein sequence ID" value="NFV78860.1"/>
    <property type="molecule type" value="Genomic_DNA"/>
</dbReference>
<feature type="domain" description="HAMP" evidence="8">
    <location>
        <begin position="194"/>
        <end position="246"/>
    </location>
</feature>
<accession>A0A7C9QRK0</accession>
<gene>
    <name evidence="9" type="ORF">G4223_01855</name>
</gene>
<keyword evidence="5 6" id="KW-0472">Membrane</keyword>
<feature type="transmembrane region" description="Helical" evidence="6">
    <location>
        <begin position="332"/>
        <end position="354"/>
    </location>
</feature>
<dbReference type="Pfam" id="PF07690">
    <property type="entry name" value="MFS_1"/>
    <property type="match status" value="1"/>
</dbReference>
<feature type="transmembrane region" description="Helical" evidence="6">
    <location>
        <begin position="540"/>
        <end position="559"/>
    </location>
</feature>
<protein>
    <submittedName>
        <fullName evidence="9">MFS transporter</fullName>
    </submittedName>
</protein>
<evidence type="ECO:0000256" key="4">
    <source>
        <dbReference type="ARBA" id="ARBA00022989"/>
    </source>
</evidence>
<proteinExistence type="predicted"/>
<evidence type="ECO:0000256" key="1">
    <source>
        <dbReference type="ARBA" id="ARBA00004651"/>
    </source>
</evidence>
<dbReference type="InterPro" id="IPR011701">
    <property type="entry name" value="MFS"/>
</dbReference>
<dbReference type="GO" id="GO:0005886">
    <property type="term" value="C:plasma membrane"/>
    <property type="evidence" value="ECO:0007669"/>
    <property type="project" value="UniProtKB-SubCell"/>
</dbReference>
<comment type="subcellular location">
    <subcellularLocation>
        <location evidence="1">Cell membrane</location>
        <topology evidence="1">Multi-pass membrane protein</topology>
    </subcellularLocation>
</comment>
<feature type="transmembrane region" description="Helical" evidence="6">
    <location>
        <begin position="300"/>
        <end position="320"/>
    </location>
</feature>
<dbReference type="InterPro" id="IPR020846">
    <property type="entry name" value="MFS_dom"/>
</dbReference>
<dbReference type="PANTHER" id="PTHR43124">
    <property type="entry name" value="PURINE EFFLUX PUMP PBUE"/>
    <property type="match status" value="1"/>
</dbReference>
<dbReference type="PANTHER" id="PTHR43124:SF3">
    <property type="entry name" value="CHLORAMPHENICOL EFFLUX PUMP RV0191"/>
    <property type="match status" value="1"/>
</dbReference>
<evidence type="ECO:0000256" key="3">
    <source>
        <dbReference type="ARBA" id="ARBA00022692"/>
    </source>
</evidence>
<dbReference type="AlphaFoldDB" id="A0A7C9QRK0"/>
<evidence type="ECO:0000256" key="2">
    <source>
        <dbReference type="ARBA" id="ARBA00022475"/>
    </source>
</evidence>
<feature type="transmembrane region" description="Helical" evidence="6">
    <location>
        <begin position="571"/>
        <end position="590"/>
    </location>
</feature>
<evidence type="ECO:0000256" key="5">
    <source>
        <dbReference type="ARBA" id="ARBA00023136"/>
    </source>
</evidence>
<keyword evidence="2" id="KW-1003">Cell membrane</keyword>
<feature type="transmembrane region" description="Helical" evidence="6">
    <location>
        <begin position="640"/>
        <end position="660"/>
    </location>
</feature>
<evidence type="ECO:0000313" key="10">
    <source>
        <dbReference type="Proteomes" id="UP000480684"/>
    </source>
</evidence>
<dbReference type="Gene3D" id="1.20.1250.20">
    <property type="entry name" value="MFS general substrate transporter like domains"/>
    <property type="match status" value="1"/>
</dbReference>
<dbReference type="InterPro" id="IPR036259">
    <property type="entry name" value="MFS_trans_sf"/>
</dbReference>
<dbReference type="GO" id="GO:0022857">
    <property type="term" value="F:transmembrane transporter activity"/>
    <property type="evidence" value="ECO:0007669"/>
    <property type="project" value="InterPro"/>
</dbReference>
<keyword evidence="10" id="KW-1185">Reference proteome</keyword>
<evidence type="ECO:0000259" key="8">
    <source>
        <dbReference type="PROSITE" id="PS50885"/>
    </source>
</evidence>
<feature type="transmembrane region" description="Helical" evidence="6">
    <location>
        <begin position="425"/>
        <end position="446"/>
    </location>
</feature>
<evidence type="ECO:0000313" key="9">
    <source>
        <dbReference type="EMBL" id="NFV78860.1"/>
    </source>
</evidence>
<feature type="transmembrane region" description="Helical" evidence="6">
    <location>
        <begin position="391"/>
        <end position="413"/>
    </location>
</feature>
<feature type="transmembrane region" description="Helical" evidence="6">
    <location>
        <begin position="596"/>
        <end position="619"/>
    </location>
</feature>
<evidence type="ECO:0000256" key="6">
    <source>
        <dbReference type="SAM" id="Phobius"/>
    </source>
</evidence>
<keyword evidence="3 6" id="KW-0812">Transmembrane</keyword>
<dbReference type="Proteomes" id="UP000480684">
    <property type="component" value="Unassembled WGS sequence"/>
</dbReference>
<dbReference type="Gene3D" id="6.10.340.10">
    <property type="match status" value="1"/>
</dbReference>
<evidence type="ECO:0000259" key="7">
    <source>
        <dbReference type="PROSITE" id="PS50850"/>
    </source>
</evidence>
<feature type="transmembrane region" description="Helical" evidence="6">
    <location>
        <begin position="666"/>
        <end position="687"/>
    </location>
</feature>
<sequence>MKLDSSRSLLIRLFALAVLVLVTPLSILSLRALGEFEQGMVPELDKKAAAIGRDVAGQVSRALGYGIPVDRLVGVDEFFSPMLEANPEIRYLAITDPVGRVKFINGVDRDELEPHYRSADMNAVGADGVKSSIGAYMDLALPLTAGQTVAGHVHVGFDQNHIATRLSDILADVAVVIVSSLIIAFEILLFVVFVNVTGPLKLLRDLVNRAGHGDFTHVPTSGSDDEVGRFLRAVQGTLRQLDGRYRQLMAYVDEVRSGHFDKGVVAKVGDVADRINFLYRFSPSGKPEPMVERRATDIRLALFLFVFAEELSRSFMPLFAGRLASSVPNVPIDLVMALPIALFMAAIAIASPLAGQLAERVGPRRLFLIGAVPATIGSLMTAASFGMFDLILWRTLTGFGYAMATMACQSYISHAVKSDRRAQGLGVYVAAVLTAGIGGNALGGVIADRIGLRPTFVVSAILVVLAAMLVSRLLSSADPAPGEDQPRPPGGRHLLRLLRNWRFTVLMVFAAVPAKMALTGYLFFLVPVTLSQQGWEVAEIARIMVLYPLVMVAVSPLAARLADGLGWRAGQVAVGGLIGGVGLLAPLLLGGGPLSIVVSITALGVSHGMSASPQLALLPDLCWTECRRLGNTRVLGFSRFVERLGSVAGPILAALFIPLWGMSGAVAGLGVVVLSMAVVFAIASAAYGSGPHIETEEDPA</sequence>
<feature type="transmembrane region" description="Helical" evidence="6">
    <location>
        <begin position="503"/>
        <end position="528"/>
    </location>
</feature>
<feature type="transmembrane region" description="Helical" evidence="6">
    <location>
        <begin position="169"/>
        <end position="194"/>
    </location>
</feature>
<dbReference type="InterPro" id="IPR050189">
    <property type="entry name" value="MFS_Efflux_Transporters"/>
</dbReference>
<dbReference type="RefSeq" id="WP_163674211.1">
    <property type="nucleotide sequence ID" value="NZ_JAAIYP010000007.1"/>
</dbReference>
<dbReference type="InterPro" id="IPR003660">
    <property type="entry name" value="HAMP_dom"/>
</dbReference>
<feature type="transmembrane region" description="Helical" evidence="6">
    <location>
        <begin position="452"/>
        <end position="470"/>
    </location>
</feature>
<feature type="transmembrane region" description="Helical" evidence="6">
    <location>
        <begin position="366"/>
        <end position="385"/>
    </location>
</feature>